<dbReference type="InterPro" id="IPR001374">
    <property type="entry name" value="R3H_dom"/>
</dbReference>
<gene>
    <name evidence="5" type="ORF">Slati_3019400</name>
</gene>
<name>A0AAW2VJC1_9LAMI</name>
<feature type="region of interest" description="Disordered" evidence="2">
    <location>
        <begin position="180"/>
        <end position="201"/>
    </location>
</feature>
<dbReference type="SMART" id="SM00393">
    <property type="entry name" value="R3H"/>
    <property type="match status" value="1"/>
</dbReference>
<dbReference type="InterPro" id="IPR024771">
    <property type="entry name" value="SUZ"/>
</dbReference>
<dbReference type="Gene3D" id="3.30.1370.50">
    <property type="entry name" value="R3H-like domain"/>
    <property type="match status" value="1"/>
</dbReference>
<proteinExistence type="predicted"/>
<feature type="domain" description="R3H" evidence="3">
    <location>
        <begin position="48"/>
        <end position="116"/>
    </location>
</feature>
<dbReference type="PROSITE" id="PS51673">
    <property type="entry name" value="SUZ"/>
    <property type="match status" value="1"/>
</dbReference>
<dbReference type="SUPFAM" id="SSF82708">
    <property type="entry name" value="R3H domain"/>
    <property type="match status" value="1"/>
</dbReference>
<dbReference type="InterPro" id="IPR036867">
    <property type="entry name" value="R3H_dom_sf"/>
</dbReference>
<evidence type="ECO:0000256" key="1">
    <source>
        <dbReference type="ARBA" id="ARBA00022553"/>
    </source>
</evidence>
<reference evidence="5" key="1">
    <citation type="submission" date="2020-06" db="EMBL/GenBank/DDBJ databases">
        <authorList>
            <person name="Li T."/>
            <person name="Hu X."/>
            <person name="Zhang T."/>
            <person name="Song X."/>
            <person name="Zhang H."/>
            <person name="Dai N."/>
            <person name="Sheng W."/>
            <person name="Hou X."/>
            <person name="Wei L."/>
        </authorList>
    </citation>
    <scope>NUCLEOTIDE SEQUENCE</scope>
    <source>
        <strain evidence="5">KEN1</strain>
        <tissue evidence="5">Leaf</tissue>
    </source>
</reference>
<organism evidence="5">
    <name type="scientific">Sesamum latifolium</name>
    <dbReference type="NCBI Taxonomy" id="2727402"/>
    <lineage>
        <taxon>Eukaryota</taxon>
        <taxon>Viridiplantae</taxon>
        <taxon>Streptophyta</taxon>
        <taxon>Embryophyta</taxon>
        <taxon>Tracheophyta</taxon>
        <taxon>Spermatophyta</taxon>
        <taxon>Magnoliopsida</taxon>
        <taxon>eudicotyledons</taxon>
        <taxon>Gunneridae</taxon>
        <taxon>Pentapetalae</taxon>
        <taxon>asterids</taxon>
        <taxon>lamiids</taxon>
        <taxon>Lamiales</taxon>
        <taxon>Pedaliaceae</taxon>
        <taxon>Sesamum</taxon>
    </lineage>
</organism>
<dbReference type="Pfam" id="PF01424">
    <property type="entry name" value="R3H"/>
    <property type="match status" value="1"/>
</dbReference>
<accession>A0AAW2VJC1</accession>
<dbReference type="CDD" id="cd02642">
    <property type="entry name" value="R3H_encore_like"/>
    <property type="match status" value="1"/>
</dbReference>
<dbReference type="PROSITE" id="PS51061">
    <property type="entry name" value="R3H"/>
    <property type="match status" value="1"/>
</dbReference>
<dbReference type="PANTHER" id="PTHR15672">
    <property type="entry name" value="CAMP-REGULATED PHOSPHOPROTEIN 21 RELATED R3H DOMAIN CONTAINING PROTEIN"/>
    <property type="match status" value="1"/>
</dbReference>
<protein>
    <submittedName>
        <fullName evidence="5">R3H domain-containing protein 1</fullName>
    </submittedName>
</protein>
<evidence type="ECO:0000259" key="3">
    <source>
        <dbReference type="PROSITE" id="PS51061"/>
    </source>
</evidence>
<evidence type="ECO:0000313" key="5">
    <source>
        <dbReference type="EMBL" id="KAL0428446.1"/>
    </source>
</evidence>
<dbReference type="PANTHER" id="PTHR15672:SF15">
    <property type="entry name" value="SINGLE-STRANDED NUCLEIC ACID BINDING R3H PROTEIN"/>
    <property type="match status" value="1"/>
</dbReference>
<comment type="caution">
    <text evidence="5">The sequence shown here is derived from an EMBL/GenBank/DDBJ whole genome shotgun (WGS) entry which is preliminary data.</text>
</comment>
<sequence>MDLTSQSAVVYDGNGGAAVKRKEKEREPAYVSMVDPFLVEALQNPRHRLTILRMELDIQKFLKNSDIQQFEFPHLPTSYLRLAAHRVAQHYGVQTLVQDNAVDGQGSRILVIKKPESKFPTVCLSDVPAKESENDKLDQIKIVIRLRPKASSSEANELGLKRTSVRSVEERKEEYDRARARIFSSPSSSESEDASAQAAFDGRNLNVDDNEVLRNFGMDGDKSPSKEVGTSSRVAIFRDREKDRTDPDYDRSYDRYVKSIPHAQNLNRAHLNMQKVQPPFVHYDSFFPQLGQMPAPPASFSYSSPVMSPYCAMGLNQTSRDGLFMQWQTPSIMHAHSYDQLRHAVFQLANMEDANPQPDLSCGRRTMMPMNSWYSFYDIIVCTSNMSRINEEYSGCATMLDSARSFVDGVGGNRPPVKSRAGGGVVMYAVPTYLYIQPGHMKS</sequence>
<dbReference type="InterPro" id="IPR051937">
    <property type="entry name" value="R3H_domain_containing"/>
</dbReference>
<dbReference type="EMBL" id="JACGWN010000010">
    <property type="protein sequence ID" value="KAL0428446.1"/>
    <property type="molecule type" value="Genomic_DNA"/>
</dbReference>
<dbReference type="GO" id="GO:0003676">
    <property type="term" value="F:nucleic acid binding"/>
    <property type="evidence" value="ECO:0007669"/>
    <property type="project" value="UniProtKB-UniRule"/>
</dbReference>
<dbReference type="AlphaFoldDB" id="A0AAW2VJC1"/>
<keyword evidence="1" id="KW-0597">Phosphoprotein</keyword>
<dbReference type="Pfam" id="PF12752">
    <property type="entry name" value="SUZ"/>
    <property type="match status" value="1"/>
</dbReference>
<feature type="compositionally biased region" description="Low complexity" evidence="2">
    <location>
        <begin position="181"/>
        <end position="201"/>
    </location>
</feature>
<reference evidence="5" key="2">
    <citation type="journal article" date="2024" name="Plant">
        <title>Genomic evolution and insights into agronomic trait innovations of Sesamum species.</title>
        <authorList>
            <person name="Miao H."/>
            <person name="Wang L."/>
            <person name="Qu L."/>
            <person name="Liu H."/>
            <person name="Sun Y."/>
            <person name="Le M."/>
            <person name="Wang Q."/>
            <person name="Wei S."/>
            <person name="Zheng Y."/>
            <person name="Lin W."/>
            <person name="Duan Y."/>
            <person name="Cao H."/>
            <person name="Xiong S."/>
            <person name="Wang X."/>
            <person name="Wei L."/>
            <person name="Li C."/>
            <person name="Ma Q."/>
            <person name="Ju M."/>
            <person name="Zhao R."/>
            <person name="Li G."/>
            <person name="Mu C."/>
            <person name="Tian Q."/>
            <person name="Mei H."/>
            <person name="Zhang T."/>
            <person name="Gao T."/>
            <person name="Zhang H."/>
        </authorList>
    </citation>
    <scope>NUCLEOTIDE SEQUENCE</scope>
    <source>
        <strain evidence="5">KEN1</strain>
    </source>
</reference>
<evidence type="ECO:0000256" key="2">
    <source>
        <dbReference type="SAM" id="MobiDB-lite"/>
    </source>
</evidence>
<feature type="domain" description="SUZ" evidence="4">
    <location>
        <begin position="118"/>
        <end position="187"/>
    </location>
</feature>
<evidence type="ECO:0000259" key="4">
    <source>
        <dbReference type="PROSITE" id="PS51673"/>
    </source>
</evidence>